<reference evidence="5" key="1">
    <citation type="submission" date="2023-05" db="EMBL/GenBank/DDBJ databases">
        <authorList>
            <person name="Stuckert A."/>
        </authorList>
    </citation>
    <scope>NUCLEOTIDE SEQUENCE</scope>
</reference>
<dbReference type="Pfam" id="PF11566">
    <property type="entry name" value="PI31_Prot_N"/>
    <property type="match status" value="1"/>
</dbReference>
<dbReference type="Proteomes" id="UP001162483">
    <property type="component" value="Unassembled WGS sequence"/>
</dbReference>
<dbReference type="EMBL" id="CATNWA010017007">
    <property type="protein sequence ID" value="CAI9597227.1"/>
    <property type="molecule type" value="Genomic_DNA"/>
</dbReference>
<evidence type="ECO:0000256" key="1">
    <source>
        <dbReference type="ARBA" id="ARBA00006405"/>
    </source>
</evidence>
<proteinExistence type="inferred from homology"/>
<organism evidence="5 6">
    <name type="scientific">Staurois parvus</name>
    <dbReference type="NCBI Taxonomy" id="386267"/>
    <lineage>
        <taxon>Eukaryota</taxon>
        <taxon>Metazoa</taxon>
        <taxon>Chordata</taxon>
        <taxon>Craniata</taxon>
        <taxon>Vertebrata</taxon>
        <taxon>Euteleostomi</taxon>
        <taxon>Amphibia</taxon>
        <taxon>Batrachia</taxon>
        <taxon>Anura</taxon>
        <taxon>Neobatrachia</taxon>
        <taxon>Ranoidea</taxon>
        <taxon>Ranidae</taxon>
        <taxon>Staurois</taxon>
    </lineage>
</organism>
<evidence type="ECO:0000256" key="2">
    <source>
        <dbReference type="ARBA" id="ARBA00015575"/>
    </source>
</evidence>
<accession>A0ABN9FK21</accession>
<evidence type="ECO:0000259" key="4">
    <source>
        <dbReference type="Pfam" id="PF11566"/>
    </source>
</evidence>
<keyword evidence="3" id="KW-0647">Proteasome</keyword>
<comment type="similarity">
    <text evidence="1">Belongs to the proteasome inhibitor PI31 family.</text>
</comment>
<protein>
    <recommendedName>
        <fullName evidence="2">Proteasome inhibitor PI31 subunit</fullName>
    </recommendedName>
</protein>
<evidence type="ECO:0000313" key="5">
    <source>
        <dbReference type="EMBL" id="CAI9597227.1"/>
    </source>
</evidence>
<comment type="caution">
    <text evidence="5">The sequence shown here is derived from an EMBL/GenBank/DDBJ whole genome shotgun (WGS) entry which is preliminary data.</text>
</comment>
<dbReference type="PANTHER" id="PTHR13266:SF1">
    <property type="entry name" value="PROTEASOME INHIBITOR PI31 SUBUNIT"/>
    <property type="match status" value="1"/>
</dbReference>
<dbReference type="Gene3D" id="3.40.1000.30">
    <property type="match status" value="1"/>
</dbReference>
<dbReference type="InterPro" id="IPR045128">
    <property type="entry name" value="PI31-like"/>
</dbReference>
<name>A0ABN9FK21_9NEOB</name>
<dbReference type="InterPro" id="IPR021625">
    <property type="entry name" value="PI31_Prot_N"/>
</dbReference>
<keyword evidence="6" id="KW-1185">Reference proteome</keyword>
<feature type="domain" description="PI31 proteasome regulator N-terminal" evidence="4">
    <location>
        <begin position="14"/>
        <end position="129"/>
    </location>
</feature>
<dbReference type="PANTHER" id="PTHR13266">
    <property type="entry name" value="PROTEASOME INHIBITOR"/>
    <property type="match status" value="1"/>
</dbReference>
<evidence type="ECO:0000313" key="6">
    <source>
        <dbReference type="Proteomes" id="UP001162483"/>
    </source>
</evidence>
<gene>
    <name evidence="5" type="ORF">SPARVUS_LOCUS12200292</name>
</gene>
<evidence type="ECO:0000256" key="3">
    <source>
        <dbReference type="ARBA" id="ARBA00022942"/>
    </source>
</evidence>
<sequence>MASPGLELLYALVSPDIRQPQDSLVCFIHWELISQGLRCLGKGEKAEANEKESERLPDGWASNQELYTMRYANDKTKILFKALKVEDTLIVNVMDMKTEKVSNLTLNVGECIDKANLKDYSRVFKKKKRTKSTAED</sequence>